<keyword evidence="3" id="KW-1185">Reference proteome</keyword>
<dbReference type="EMBL" id="JAHCDA010000003">
    <property type="protein sequence ID" value="MBS7812667.1"/>
    <property type="molecule type" value="Genomic_DNA"/>
</dbReference>
<gene>
    <name evidence="2" type="ORF">KHU32_17080</name>
</gene>
<dbReference type="Proteomes" id="UP000766336">
    <property type="component" value="Unassembled WGS sequence"/>
</dbReference>
<dbReference type="SUPFAM" id="SSF53474">
    <property type="entry name" value="alpha/beta-Hydrolases"/>
    <property type="match status" value="1"/>
</dbReference>
<feature type="chain" id="PRO_5045567526" evidence="1">
    <location>
        <begin position="19"/>
        <end position="281"/>
    </location>
</feature>
<reference evidence="2 3" key="1">
    <citation type="submission" date="2021-05" db="EMBL/GenBank/DDBJ databases">
        <title>Roseococcus sp. XZZS9, whole genome shotgun sequencing project.</title>
        <authorList>
            <person name="Zhao G."/>
            <person name="Shen L."/>
        </authorList>
    </citation>
    <scope>NUCLEOTIDE SEQUENCE [LARGE SCALE GENOMIC DNA]</scope>
    <source>
        <strain evidence="2 3">XZZS9</strain>
    </source>
</reference>
<accession>A0ABS5QG38</accession>
<dbReference type="PANTHER" id="PTHR35560:SF3">
    <property type="entry name" value="PEPTIDASE S9 PROLYL OLIGOPEPTIDASE CATALYTIC DOMAIN-CONTAINING PROTEIN"/>
    <property type="match status" value="1"/>
</dbReference>
<protein>
    <submittedName>
        <fullName evidence="2">Alpha/beta hydrolase</fullName>
    </submittedName>
</protein>
<proteinExistence type="predicted"/>
<dbReference type="GO" id="GO:0016787">
    <property type="term" value="F:hydrolase activity"/>
    <property type="evidence" value="ECO:0007669"/>
    <property type="project" value="UniProtKB-KW"/>
</dbReference>
<dbReference type="InterPro" id="IPR029058">
    <property type="entry name" value="AB_hydrolase_fold"/>
</dbReference>
<comment type="caution">
    <text evidence="2">The sequence shown here is derived from an EMBL/GenBank/DDBJ whole genome shotgun (WGS) entry which is preliminary data.</text>
</comment>
<evidence type="ECO:0000313" key="2">
    <source>
        <dbReference type="EMBL" id="MBS7812667.1"/>
    </source>
</evidence>
<sequence length="281" mass="30004">MRRRAILAGLMTPGLARAALPAGRSRITFEEPSGVAPGMMAAFLYRPAAWQAGGKVVVVLHGLRRDAGNYRDAWIPLAEARGFLVVCPEFSAAQFPGDRYYNFGNARAPEAAWTFFALDRAVAAAFRALDAPPTPFALYGHSAGAQFVHRYLLLTGAPRASRLVSANAGWYTWPDFGIAFPFGLGDCAATEAGLRAALTRPVTILLGEEDTNPHHPALRRDPQADRQGVTRFARGQAFFAAAREVAARDGLPFGWTLRTVPGVGHSNSGMAPSAAEILASG</sequence>
<keyword evidence="1" id="KW-0732">Signal</keyword>
<feature type="signal peptide" evidence="1">
    <location>
        <begin position="1"/>
        <end position="18"/>
    </location>
</feature>
<dbReference type="RefSeq" id="WP_213671358.1">
    <property type="nucleotide sequence ID" value="NZ_JAHCDA010000003.1"/>
</dbReference>
<evidence type="ECO:0000313" key="3">
    <source>
        <dbReference type="Proteomes" id="UP000766336"/>
    </source>
</evidence>
<dbReference type="Gene3D" id="3.40.50.1820">
    <property type="entry name" value="alpha/beta hydrolase"/>
    <property type="match status" value="1"/>
</dbReference>
<name>A0ABS5QG38_9PROT</name>
<dbReference type="PANTHER" id="PTHR35560">
    <property type="entry name" value="BLL0132 PROTEIN"/>
    <property type="match status" value="1"/>
</dbReference>
<evidence type="ECO:0000256" key="1">
    <source>
        <dbReference type="SAM" id="SignalP"/>
    </source>
</evidence>
<keyword evidence="2" id="KW-0378">Hydrolase</keyword>
<organism evidence="2 3">
    <name type="scientific">Roseococcus pinisoli</name>
    <dbReference type="NCBI Taxonomy" id="2835040"/>
    <lineage>
        <taxon>Bacteria</taxon>
        <taxon>Pseudomonadati</taxon>
        <taxon>Pseudomonadota</taxon>
        <taxon>Alphaproteobacteria</taxon>
        <taxon>Acetobacterales</taxon>
        <taxon>Roseomonadaceae</taxon>
        <taxon>Roseococcus</taxon>
    </lineage>
</organism>